<dbReference type="SUPFAM" id="SSF46785">
    <property type="entry name" value="Winged helix' DNA-binding domain"/>
    <property type="match status" value="1"/>
</dbReference>
<keyword evidence="15" id="KW-1185">Reference proteome</keyword>
<dbReference type="InParanoid" id="H3CSS0"/>
<evidence type="ECO:0000313" key="15">
    <source>
        <dbReference type="Proteomes" id="UP000007303"/>
    </source>
</evidence>
<evidence type="ECO:0000256" key="12">
    <source>
        <dbReference type="SAM" id="SignalP"/>
    </source>
</evidence>
<dbReference type="InterPro" id="IPR001766">
    <property type="entry name" value="Fork_head_dom"/>
</dbReference>
<dbReference type="PANTHER" id="PTHR45796:SF4">
    <property type="entry name" value="FORKHEAD BOX P, ISOFORM C"/>
    <property type="match status" value="1"/>
</dbReference>
<evidence type="ECO:0000256" key="5">
    <source>
        <dbReference type="ARBA" id="ARBA00022833"/>
    </source>
</evidence>
<reference evidence="14" key="2">
    <citation type="submission" date="2025-08" db="UniProtKB">
        <authorList>
            <consortium name="Ensembl"/>
        </authorList>
    </citation>
    <scope>IDENTIFICATION</scope>
</reference>
<feature type="domain" description="Fork-head" evidence="13">
    <location>
        <begin position="398"/>
        <end position="471"/>
    </location>
</feature>
<dbReference type="SMART" id="SM00339">
    <property type="entry name" value="FH"/>
    <property type="match status" value="1"/>
</dbReference>
<evidence type="ECO:0000259" key="13">
    <source>
        <dbReference type="PROSITE" id="PS50039"/>
    </source>
</evidence>
<name>H3CSS0_TETNG</name>
<dbReference type="FunFam" id="1.20.5.340:FF:000005">
    <property type="entry name" value="Forkhead box P1, isoform CRA_f"/>
    <property type="match status" value="1"/>
</dbReference>
<organism evidence="14 15">
    <name type="scientific">Tetraodon nigroviridis</name>
    <name type="common">Spotted green pufferfish</name>
    <name type="synonym">Chelonodon nigroviridis</name>
    <dbReference type="NCBI Taxonomy" id="99883"/>
    <lineage>
        <taxon>Eukaryota</taxon>
        <taxon>Metazoa</taxon>
        <taxon>Chordata</taxon>
        <taxon>Craniata</taxon>
        <taxon>Vertebrata</taxon>
        <taxon>Euteleostomi</taxon>
        <taxon>Actinopterygii</taxon>
        <taxon>Neopterygii</taxon>
        <taxon>Teleostei</taxon>
        <taxon>Neoteleostei</taxon>
        <taxon>Acanthomorphata</taxon>
        <taxon>Eupercaria</taxon>
        <taxon>Tetraodontiformes</taxon>
        <taxon>Tetradontoidea</taxon>
        <taxon>Tetraodontidae</taxon>
        <taxon>Tetraodon</taxon>
    </lineage>
</organism>
<keyword evidence="3" id="KW-0479">Metal-binding</keyword>
<keyword evidence="7 10" id="KW-0238">DNA-binding</keyword>
<dbReference type="InterPro" id="IPR030456">
    <property type="entry name" value="TF_fork_head_CS_2"/>
</dbReference>
<accession>H3CSS0</accession>
<dbReference type="PROSITE" id="PS50039">
    <property type="entry name" value="FORK_HEAD_3"/>
    <property type="match status" value="1"/>
</dbReference>
<keyword evidence="4" id="KW-0863">Zinc-finger</keyword>
<keyword evidence="9 10" id="KW-0539">Nucleus</keyword>
<feature type="DNA-binding region" description="Fork-head" evidence="10">
    <location>
        <begin position="398"/>
        <end position="471"/>
    </location>
</feature>
<dbReference type="InterPro" id="IPR036388">
    <property type="entry name" value="WH-like_DNA-bd_sf"/>
</dbReference>
<dbReference type="PANTHER" id="PTHR45796">
    <property type="entry name" value="FORKHEAD BOX P, ISOFORM C"/>
    <property type="match status" value="1"/>
</dbReference>
<reference evidence="14" key="3">
    <citation type="submission" date="2025-09" db="UniProtKB">
        <authorList>
            <consortium name="Ensembl"/>
        </authorList>
    </citation>
    <scope>IDENTIFICATION</scope>
</reference>
<keyword evidence="2" id="KW-0678">Repressor</keyword>
<feature type="region of interest" description="Disordered" evidence="11">
    <location>
        <begin position="314"/>
        <end position="373"/>
    </location>
</feature>
<dbReference type="GeneTree" id="ENSGT00940000155480"/>
<dbReference type="Gene3D" id="1.10.10.10">
    <property type="entry name" value="Winged helix-like DNA-binding domain superfamily/Winged helix DNA-binding domain"/>
    <property type="match status" value="1"/>
</dbReference>
<dbReference type="Pfam" id="PF00250">
    <property type="entry name" value="Forkhead"/>
    <property type="match status" value="1"/>
</dbReference>
<protein>
    <recommendedName>
        <fullName evidence="13">Fork-head domain-containing protein</fullName>
    </recommendedName>
</protein>
<dbReference type="GO" id="GO:0000978">
    <property type="term" value="F:RNA polymerase II cis-regulatory region sequence-specific DNA binding"/>
    <property type="evidence" value="ECO:0007669"/>
    <property type="project" value="TreeGrafter"/>
</dbReference>
<evidence type="ECO:0000256" key="4">
    <source>
        <dbReference type="ARBA" id="ARBA00022771"/>
    </source>
</evidence>
<dbReference type="Proteomes" id="UP000007303">
    <property type="component" value="Unassembled WGS sequence"/>
</dbReference>
<feature type="compositionally biased region" description="Polar residues" evidence="11">
    <location>
        <begin position="181"/>
        <end position="190"/>
    </location>
</feature>
<dbReference type="Gene3D" id="1.20.5.340">
    <property type="match status" value="1"/>
</dbReference>
<feature type="signal peptide" evidence="12">
    <location>
        <begin position="1"/>
        <end position="19"/>
    </location>
</feature>
<keyword evidence="8" id="KW-0804">Transcription</keyword>
<dbReference type="InterPro" id="IPR036390">
    <property type="entry name" value="WH_DNA-bd_sf"/>
</dbReference>
<dbReference type="InterPro" id="IPR032354">
    <property type="entry name" value="FOXP-CC"/>
</dbReference>
<evidence type="ECO:0000256" key="3">
    <source>
        <dbReference type="ARBA" id="ARBA00022723"/>
    </source>
</evidence>
<dbReference type="Ensembl" id="ENSTNIT00000011486.1">
    <property type="protein sequence ID" value="ENSTNIP00000011304.1"/>
    <property type="gene ID" value="ENSTNIG00000008468.1"/>
</dbReference>
<evidence type="ECO:0000256" key="2">
    <source>
        <dbReference type="ARBA" id="ARBA00022491"/>
    </source>
</evidence>
<evidence type="ECO:0000256" key="1">
    <source>
        <dbReference type="ARBA" id="ARBA00004123"/>
    </source>
</evidence>
<evidence type="ECO:0000256" key="9">
    <source>
        <dbReference type="ARBA" id="ARBA00023242"/>
    </source>
</evidence>
<dbReference type="OMA" id="MQQIWKE"/>
<dbReference type="CDD" id="cd20065">
    <property type="entry name" value="FH_FOXP2"/>
    <property type="match status" value="1"/>
</dbReference>
<dbReference type="FunFam" id="1.10.10.10:FF:000010">
    <property type="entry name" value="Forkhead box P2 isoform B"/>
    <property type="match status" value="1"/>
</dbReference>
<dbReference type="GO" id="GO:0005634">
    <property type="term" value="C:nucleus"/>
    <property type="evidence" value="ECO:0007669"/>
    <property type="project" value="UniProtKB-SubCell"/>
</dbReference>
<reference evidence="15" key="1">
    <citation type="journal article" date="2004" name="Nature">
        <title>Genome duplication in the teleost fish Tetraodon nigroviridis reveals the early vertebrate proto-karyotype.</title>
        <authorList>
            <person name="Jaillon O."/>
            <person name="Aury J.-M."/>
            <person name="Brunet F."/>
            <person name="Petit J.-L."/>
            <person name="Stange-Thomann N."/>
            <person name="Mauceli E."/>
            <person name="Bouneau L."/>
            <person name="Fischer C."/>
            <person name="Ozouf-Costaz C."/>
            <person name="Bernot A."/>
            <person name="Nicaud S."/>
            <person name="Jaffe D."/>
            <person name="Fisher S."/>
            <person name="Lutfalla G."/>
            <person name="Dossat C."/>
            <person name="Segurens B."/>
            <person name="Dasilva C."/>
            <person name="Salanoubat M."/>
            <person name="Levy M."/>
            <person name="Boudet N."/>
            <person name="Castellano S."/>
            <person name="Anthouard V."/>
            <person name="Jubin C."/>
            <person name="Castelli V."/>
            <person name="Katinka M."/>
            <person name="Vacherie B."/>
            <person name="Biemont C."/>
            <person name="Skalli Z."/>
            <person name="Cattolico L."/>
            <person name="Poulain J."/>
            <person name="De Berardinis V."/>
            <person name="Cruaud C."/>
            <person name="Duprat S."/>
            <person name="Brottier P."/>
            <person name="Coutanceau J.-P."/>
            <person name="Gouzy J."/>
            <person name="Parra G."/>
            <person name="Lardier G."/>
            <person name="Chapple C."/>
            <person name="McKernan K.J."/>
            <person name="McEwan P."/>
            <person name="Bosak S."/>
            <person name="Kellis M."/>
            <person name="Volff J.-N."/>
            <person name="Guigo R."/>
            <person name="Zody M.C."/>
            <person name="Mesirov J."/>
            <person name="Lindblad-Toh K."/>
            <person name="Birren B."/>
            <person name="Nusbaum C."/>
            <person name="Kahn D."/>
            <person name="Robinson-Rechavi M."/>
            <person name="Laudet V."/>
            <person name="Schachter V."/>
            <person name="Quetier F."/>
            <person name="Saurin W."/>
            <person name="Scarpelli C."/>
            <person name="Wincker P."/>
            <person name="Lander E.S."/>
            <person name="Weissenbach J."/>
            <person name="Roest Crollius H."/>
        </authorList>
    </citation>
    <scope>NUCLEOTIDE SEQUENCE [LARGE SCALE GENOMIC DNA]</scope>
</reference>
<dbReference type="InterPro" id="IPR050998">
    <property type="entry name" value="FOXP"/>
</dbReference>
<dbReference type="InterPro" id="IPR047412">
    <property type="entry name" value="FH_FOXP1_P2"/>
</dbReference>
<keyword evidence="5" id="KW-0862">Zinc</keyword>
<feature type="region of interest" description="Disordered" evidence="11">
    <location>
        <begin position="181"/>
        <end position="221"/>
    </location>
</feature>
<proteinExistence type="predicted"/>
<dbReference type="GO" id="GO:0001227">
    <property type="term" value="F:DNA-binding transcription repressor activity, RNA polymerase II-specific"/>
    <property type="evidence" value="ECO:0007669"/>
    <property type="project" value="TreeGrafter"/>
</dbReference>
<feature type="chain" id="PRO_5003582588" description="Fork-head domain-containing protein" evidence="12">
    <location>
        <begin position="20"/>
        <end position="523"/>
    </location>
</feature>
<evidence type="ECO:0000256" key="8">
    <source>
        <dbReference type="ARBA" id="ARBA00023163"/>
    </source>
</evidence>
<sequence>IFTFLKVFLAMMSSQQVQHLLFPNQLQALIQQKQQALVLQQQHLKEFFKKQQQQIHNNLQLLQQQSSKKTDEVETKLSRAEICQVEEGRSSNERGEHVYVHVSEICDNEFENMKNSNHSSSQQLMFQQLLQLHQQRQQQFLRVQRPVLSSPLSSGHSFSPLTVLPESGLSPLKMQQLWTELTSGPTQEQTSTDDQDSCANDAESAEATGRPSSDQPTPSHRVEWCDLSDRAENAVITDHPAAQALYSHGVCNWPGCETVCENLSHFIKHIISDHTLDDKSTAQCRVQMQVVQQLELQLCKERERLRAMTTHLRLPSLGSDPSADPGAPQLGSGDAINLPSMSPSDLEAPQSPFRVGSCSQGCGEESPTGGAVRRCQTPSIYSLSSENEYELYKNNDIRPPFTYATLIRQAIMETPDRQLTLNEIYTWFTRTFAYFRRNAATWKNAVRHNLSLHKCFVRVENVKGAVWTVDEVEYQRRRSQRITGSATLMKSVSSSLDFGTILHTSFQVSEGARNFELVRGTGI</sequence>
<keyword evidence="12" id="KW-0732">Signal</keyword>
<dbReference type="HOGENOM" id="CLU_019502_3_1_1"/>
<dbReference type="PROSITE" id="PS00658">
    <property type="entry name" value="FORK_HEAD_2"/>
    <property type="match status" value="1"/>
</dbReference>
<dbReference type="Pfam" id="PF16159">
    <property type="entry name" value="FOXP-CC"/>
    <property type="match status" value="1"/>
</dbReference>
<dbReference type="AlphaFoldDB" id="H3CSS0"/>
<evidence type="ECO:0000313" key="14">
    <source>
        <dbReference type="Ensembl" id="ENSTNIP00000011304.1"/>
    </source>
</evidence>
<keyword evidence="6" id="KW-0805">Transcription regulation</keyword>
<dbReference type="GO" id="GO:0008270">
    <property type="term" value="F:zinc ion binding"/>
    <property type="evidence" value="ECO:0007669"/>
    <property type="project" value="UniProtKB-KW"/>
</dbReference>
<evidence type="ECO:0000256" key="6">
    <source>
        <dbReference type="ARBA" id="ARBA00023015"/>
    </source>
</evidence>
<evidence type="ECO:0000256" key="10">
    <source>
        <dbReference type="PROSITE-ProRule" id="PRU00089"/>
    </source>
</evidence>
<comment type="subcellular location">
    <subcellularLocation>
        <location evidence="1 10">Nucleus</location>
    </subcellularLocation>
</comment>
<dbReference type="PRINTS" id="PR00053">
    <property type="entry name" value="FORKHEAD"/>
</dbReference>
<evidence type="ECO:0000256" key="7">
    <source>
        <dbReference type="ARBA" id="ARBA00023125"/>
    </source>
</evidence>
<evidence type="ECO:0000256" key="11">
    <source>
        <dbReference type="SAM" id="MobiDB-lite"/>
    </source>
</evidence>